<feature type="non-terminal residue" evidence="2">
    <location>
        <position position="84"/>
    </location>
</feature>
<reference evidence="2" key="1">
    <citation type="journal article" date="2020" name="mSystems">
        <title>Genome- and Community-Level Interaction Insights into Carbon Utilization and Element Cycling Functions of Hydrothermarchaeota in Hydrothermal Sediment.</title>
        <authorList>
            <person name="Zhou Z."/>
            <person name="Liu Y."/>
            <person name="Xu W."/>
            <person name="Pan J."/>
            <person name="Luo Z.H."/>
            <person name="Li M."/>
        </authorList>
    </citation>
    <scope>NUCLEOTIDE SEQUENCE [LARGE SCALE GENOMIC DNA]</scope>
    <source>
        <strain evidence="2">HyVt-493</strain>
    </source>
</reference>
<evidence type="ECO:0000313" key="2">
    <source>
        <dbReference type="EMBL" id="HFC92440.1"/>
    </source>
</evidence>
<gene>
    <name evidence="2" type="ORF">ENJ51_06475</name>
</gene>
<accession>A0A7V2T0I7</accession>
<comment type="caution">
    <text evidence="2">The sequence shown here is derived from an EMBL/GenBank/DDBJ whole genome shotgun (WGS) entry which is preliminary data.</text>
</comment>
<feature type="coiled-coil region" evidence="1">
    <location>
        <begin position="38"/>
        <end position="72"/>
    </location>
</feature>
<protein>
    <submittedName>
        <fullName evidence="2">Uncharacterized protein</fullName>
    </submittedName>
</protein>
<dbReference type="AlphaFoldDB" id="A0A7V2T0I7"/>
<keyword evidence="1" id="KW-0175">Coiled coil</keyword>
<sequence length="84" mass="9703">MNISSEIITAIKENSTSEKKELSNEKSLSIFDKISASYAKLTNKIDRYTHEIKVLRKNANKLKEEIHLKKNIDNTIEPEINIED</sequence>
<evidence type="ECO:0000256" key="1">
    <source>
        <dbReference type="SAM" id="Coils"/>
    </source>
</evidence>
<proteinExistence type="predicted"/>
<organism evidence="2">
    <name type="scientific">Leucothrix mucor</name>
    <dbReference type="NCBI Taxonomy" id="45248"/>
    <lineage>
        <taxon>Bacteria</taxon>
        <taxon>Pseudomonadati</taxon>
        <taxon>Pseudomonadota</taxon>
        <taxon>Gammaproteobacteria</taxon>
        <taxon>Thiotrichales</taxon>
        <taxon>Thiotrichaceae</taxon>
        <taxon>Leucothrix</taxon>
    </lineage>
</organism>
<dbReference type="EMBL" id="DRMS01000244">
    <property type="protein sequence ID" value="HFC92440.1"/>
    <property type="molecule type" value="Genomic_DNA"/>
</dbReference>
<name>A0A7V2T0I7_LEUMU</name>
<dbReference type="Proteomes" id="UP000885750">
    <property type="component" value="Unassembled WGS sequence"/>
</dbReference>